<dbReference type="Gene3D" id="2.40.50.320">
    <property type="entry name" value="Copper binding periplasmic protein CusF"/>
    <property type="match status" value="1"/>
</dbReference>
<gene>
    <name evidence="1" type="ORF">GFK26_03520</name>
</gene>
<evidence type="ECO:0000313" key="2">
    <source>
        <dbReference type="Proteomes" id="UP000326780"/>
    </source>
</evidence>
<dbReference type="InterPro" id="IPR042230">
    <property type="entry name" value="CusF_sf"/>
</dbReference>
<proteinExistence type="predicted"/>
<dbReference type="Pfam" id="PF11604">
    <property type="entry name" value="CusF_Ec"/>
    <property type="match status" value="1"/>
</dbReference>
<dbReference type="InterPro" id="IPR021647">
    <property type="entry name" value="CusF_Ec"/>
</dbReference>
<dbReference type="Proteomes" id="UP000326780">
    <property type="component" value="Chromosome"/>
</dbReference>
<organism evidence="1 2">
    <name type="scientific">Variovorax paradoxus</name>
    <dbReference type="NCBI Taxonomy" id="34073"/>
    <lineage>
        <taxon>Bacteria</taxon>
        <taxon>Pseudomonadati</taxon>
        <taxon>Pseudomonadota</taxon>
        <taxon>Betaproteobacteria</taxon>
        <taxon>Burkholderiales</taxon>
        <taxon>Comamonadaceae</taxon>
        <taxon>Variovorax</taxon>
    </lineage>
</organism>
<dbReference type="AlphaFoldDB" id="A0A5Q0MD87"/>
<dbReference type="EMBL" id="CP045644">
    <property type="protein sequence ID" value="QFZ87466.1"/>
    <property type="molecule type" value="Genomic_DNA"/>
</dbReference>
<evidence type="ECO:0008006" key="3">
    <source>
        <dbReference type="Google" id="ProtNLM"/>
    </source>
</evidence>
<reference evidence="1 2" key="1">
    <citation type="submission" date="2019-10" db="EMBL/GenBank/DDBJ databases">
        <title>Complete genome sequence of Variovorax paradoxus 5C-2.</title>
        <authorList>
            <person name="Gogoleva N.E."/>
            <person name="Balkin A.S."/>
        </authorList>
    </citation>
    <scope>NUCLEOTIDE SEQUENCE [LARGE SCALE GENOMIC DNA]</scope>
    <source>
        <strain evidence="1 2">5C-2</strain>
    </source>
</reference>
<accession>A0A5Q0MD87</accession>
<sequence>MISRRHQLVFLCAYIAPGFGGRIHAQPSANDFIAGEIVKIDAERGEVTLRHEPIAHLHLPARTTIFRYVDARVILRAKAGDKVRFRADRFEGTLQVTAVLVPGAAPGAAPLSPTFRQ</sequence>
<evidence type="ECO:0000313" key="1">
    <source>
        <dbReference type="EMBL" id="QFZ87466.1"/>
    </source>
</evidence>
<protein>
    <recommendedName>
        <fullName evidence="3">Copper-binding protein</fullName>
    </recommendedName>
</protein>
<name>A0A5Q0MD87_VARPD</name>